<organism evidence="2 3">
    <name type="scientific">Burkholderia puraquae</name>
    <dbReference type="NCBI Taxonomy" id="1904757"/>
    <lineage>
        <taxon>Bacteria</taxon>
        <taxon>Pseudomonadati</taxon>
        <taxon>Pseudomonadota</taxon>
        <taxon>Betaproteobacteria</taxon>
        <taxon>Burkholderiales</taxon>
        <taxon>Burkholderiaceae</taxon>
        <taxon>Burkholderia</taxon>
        <taxon>Burkholderia cepacia complex</taxon>
    </lineage>
</organism>
<reference evidence="2 3" key="1">
    <citation type="submission" date="2020-04" db="EMBL/GenBank/DDBJ databases">
        <authorList>
            <person name="De Canck E."/>
        </authorList>
    </citation>
    <scope>NUCLEOTIDE SEQUENCE [LARGE SCALE GENOMIC DNA]</scope>
    <source>
        <strain evidence="2 3">LMG 29660</strain>
    </source>
</reference>
<name>A0A6J5DJS7_9BURK</name>
<protein>
    <recommendedName>
        <fullName evidence="4">C-type lysozyme inhibitor domain-containing protein</fullName>
    </recommendedName>
</protein>
<proteinExistence type="predicted"/>
<evidence type="ECO:0000256" key="1">
    <source>
        <dbReference type="SAM" id="SignalP"/>
    </source>
</evidence>
<evidence type="ECO:0008006" key="4">
    <source>
        <dbReference type="Google" id="ProtNLM"/>
    </source>
</evidence>
<feature type="chain" id="PRO_5026880664" description="C-type lysozyme inhibitor domain-containing protein" evidence="1">
    <location>
        <begin position="23"/>
        <end position="110"/>
    </location>
</feature>
<accession>A0A6J5DJS7</accession>
<dbReference type="EMBL" id="CADIKG010000003">
    <property type="protein sequence ID" value="CAB3753724.1"/>
    <property type="molecule type" value="Genomic_DNA"/>
</dbReference>
<gene>
    <name evidence="2" type="ORF">LMG29660_02188</name>
</gene>
<dbReference type="AlphaFoldDB" id="A0A6J5DJS7"/>
<evidence type="ECO:0000313" key="2">
    <source>
        <dbReference type="EMBL" id="CAB3753724.1"/>
    </source>
</evidence>
<sequence>MKKSLVVIFASSFLVLTHPVLAASVSTGRSYVCHFGKYGEVKIDTRDPGASIIIGGVRYPAVNGSYFYQTVDGKVAVAFNPDMTAWTLMTDGENRSGITDSHCKVVANEK</sequence>
<keyword evidence="1" id="KW-0732">Signal</keyword>
<feature type="signal peptide" evidence="1">
    <location>
        <begin position="1"/>
        <end position="22"/>
    </location>
</feature>
<evidence type="ECO:0000313" key="3">
    <source>
        <dbReference type="Proteomes" id="UP000494135"/>
    </source>
</evidence>
<dbReference type="Proteomes" id="UP000494135">
    <property type="component" value="Unassembled WGS sequence"/>
</dbReference>